<dbReference type="Pfam" id="PF13469">
    <property type="entry name" value="Sulfotransfer_3"/>
    <property type="match status" value="1"/>
</dbReference>
<dbReference type="GO" id="GO:0015074">
    <property type="term" value="P:DNA integration"/>
    <property type="evidence" value="ECO:0007669"/>
    <property type="project" value="InterPro"/>
</dbReference>
<feature type="domain" description="Integrase catalytic" evidence="2">
    <location>
        <begin position="272"/>
        <end position="321"/>
    </location>
</feature>
<evidence type="ECO:0000256" key="1">
    <source>
        <dbReference type="SAM" id="MobiDB-lite"/>
    </source>
</evidence>
<keyword evidence="3" id="KW-0808">Transferase</keyword>
<accession>A0A316I4S4</accession>
<dbReference type="Proteomes" id="UP000245812">
    <property type="component" value="Unassembled WGS sequence"/>
</dbReference>
<dbReference type="InterPro" id="IPR012337">
    <property type="entry name" value="RNaseH-like_sf"/>
</dbReference>
<feature type="region of interest" description="Disordered" evidence="1">
    <location>
        <begin position="213"/>
        <end position="253"/>
    </location>
</feature>
<keyword evidence="4" id="KW-1185">Reference proteome</keyword>
<proteinExistence type="predicted"/>
<dbReference type="EMBL" id="QGHC01000006">
    <property type="protein sequence ID" value="PWK87677.1"/>
    <property type="molecule type" value="Genomic_DNA"/>
</dbReference>
<comment type="caution">
    <text evidence="3">The sequence shown here is derived from an EMBL/GenBank/DDBJ whole genome shotgun (WGS) entry which is preliminary data.</text>
</comment>
<gene>
    <name evidence="3" type="ORF">C7456_106170</name>
</gene>
<sequence>MDVEGLQKIDGQALFVIGAARSGTTVLQNALNDSPHVFLFGEPAFHDDPGSADFAARYNAMHRSWGHQEDKSSFCPPLFAEDASRPDYLEQLARPYCYVGSKIVVNPSNAAGTCRRVFDFHCRHFCRAHYVFTFRNPVDVLMSTRGLAELHGDAPASHESLLRSFLAVMALYLRMLRNLPSWRRYSTRTWARRRSPCWAGGWAWTCRPRRATTTAGGSGTTRWMRSRLPCAMPSPPSRTSTGGSGARPVPASSWCSWSRTRGTSNSGISRRWAKRFIQTALREWAYAASYATSQQRREALQDWLHHYNCHRPHSALGGQTPMARLTLDQNNLLKLHI</sequence>
<dbReference type="InterPro" id="IPR001584">
    <property type="entry name" value="Integrase_cat-core"/>
</dbReference>
<dbReference type="SUPFAM" id="SSF52540">
    <property type="entry name" value="P-loop containing nucleoside triphosphate hydrolases"/>
    <property type="match status" value="1"/>
</dbReference>
<dbReference type="GO" id="GO:0016740">
    <property type="term" value="F:transferase activity"/>
    <property type="evidence" value="ECO:0007669"/>
    <property type="project" value="UniProtKB-KW"/>
</dbReference>
<evidence type="ECO:0000313" key="4">
    <source>
        <dbReference type="Proteomes" id="UP000245812"/>
    </source>
</evidence>
<dbReference type="AlphaFoldDB" id="A0A316I4S4"/>
<reference evidence="3 4" key="1">
    <citation type="submission" date="2018-05" db="EMBL/GenBank/DDBJ databases">
        <title>Genomic Encyclopedia of Type Strains, Phase IV (KMG-IV): sequencing the most valuable type-strain genomes for metagenomic binning, comparative biology and taxonomic classification.</title>
        <authorList>
            <person name="Goeker M."/>
        </authorList>
    </citation>
    <scope>NUCLEOTIDE SEQUENCE [LARGE SCALE GENOMIC DNA]</scope>
    <source>
        <strain evidence="3 4">DSM 14263</strain>
    </source>
</reference>
<feature type="compositionally biased region" description="Low complexity" evidence="1">
    <location>
        <begin position="213"/>
        <end position="223"/>
    </location>
</feature>
<name>A0A316I4S4_9GAMM</name>
<dbReference type="Gene3D" id="3.40.50.300">
    <property type="entry name" value="P-loop containing nucleotide triphosphate hydrolases"/>
    <property type="match status" value="1"/>
</dbReference>
<evidence type="ECO:0000259" key="2">
    <source>
        <dbReference type="Pfam" id="PF13683"/>
    </source>
</evidence>
<organism evidence="3 4">
    <name type="scientific">Fulvimonas soli</name>
    <dbReference type="NCBI Taxonomy" id="155197"/>
    <lineage>
        <taxon>Bacteria</taxon>
        <taxon>Pseudomonadati</taxon>
        <taxon>Pseudomonadota</taxon>
        <taxon>Gammaproteobacteria</taxon>
        <taxon>Lysobacterales</taxon>
        <taxon>Rhodanobacteraceae</taxon>
        <taxon>Fulvimonas</taxon>
    </lineage>
</organism>
<dbReference type="InterPro" id="IPR027417">
    <property type="entry name" value="P-loop_NTPase"/>
</dbReference>
<protein>
    <submittedName>
        <fullName evidence="3">Sulfotransferase family protein</fullName>
    </submittedName>
</protein>
<evidence type="ECO:0000313" key="3">
    <source>
        <dbReference type="EMBL" id="PWK87677.1"/>
    </source>
</evidence>
<dbReference type="Pfam" id="PF13683">
    <property type="entry name" value="rve_3"/>
    <property type="match status" value="1"/>
</dbReference>
<dbReference type="SUPFAM" id="SSF53098">
    <property type="entry name" value="Ribonuclease H-like"/>
    <property type="match status" value="1"/>
</dbReference>